<keyword evidence="3" id="KW-1185">Reference proteome</keyword>
<keyword evidence="1" id="KW-0812">Transmembrane</keyword>
<gene>
    <name evidence="2" type="ORF">GCM10017600_48080</name>
</gene>
<comment type="caution">
    <text evidence="2">The sequence shown here is derived from an EMBL/GenBank/DDBJ whole genome shotgun (WGS) entry which is preliminary data.</text>
</comment>
<keyword evidence="1" id="KW-0472">Membrane</keyword>
<dbReference type="AlphaFoldDB" id="A0A9W6I3K4"/>
<keyword evidence="1" id="KW-1133">Transmembrane helix</keyword>
<organism evidence="2 3">
    <name type="scientific">Streptosporangium carneum</name>
    <dbReference type="NCBI Taxonomy" id="47481"/>
    <lineage>
        <taxon>Bacteria</taxon>
        <taxon>Bacillati</taxon>
        <taxon>Actinomycetota</taxon>
        <taxon>Actinomycetes</taxon>
        <taxon>Streptosporangiales</taxon>
        <taxon>Streptosporangiaceae</taxon>
        <taxon>Streptosporangium</taxon>
    </lineage>
</organism>
<sequence>MSLDAVLFGLAYEVIVSLFMLVGAVVITVGLTSALVVALYAPAHRFFRLRRESRLQGPQQEQSPVLELLR</sequence>
<reference evidence="2" key="2">
    <citation type="submission" date="2023-01" db="EMBL/GenBank/DDBJ databases">
        <authorList>
            <person name="Sun Q."/>
            <person name="Evtushenko L."/>
        </authorList>
    </citation>
    <scope>NUCLEOTIDE SEQUENCE</scope>
    <source>
        <strain evidence="2">VKM Ac-2007</strain>
    </source>
</reference>
<name>A0A9W6I3K4_9ACTN</name>
<dbReference type="Proteomes" id="UP001143474">
    <property type="component" value="Unassembled WGS sequence"/>
</dbReference>
<reference evidence="2" key="1">
    <citation type="journal article" date="2014" name="Int. J. Syst. Evol. Microbiol.">
        <title>Complete genome sequence of Corynebacterium casei LMG S-19264T (=DSM 44701T), isolated from a smear-ripened cheese.</title>
        <authorList>
            <consortium name="US DOE Joint Genome Institute (JGI-PGF)"/>
            <person name="Walter F."/>
            <person name="Albersmeier A."/>
            <person name="Kalinowski J."/>
            <person name="Ruckert C."/>
        </authorList>
    </citation>
    <scope>NUCLEOTIDE SEQUENCE</scope>
    <source>
        <strain evidence="2">VKM Ac-2007</strain>
    </source>
</reference>
<feature type="transmembrane region" description="Helical" evidence="1">
    <location>
        <begin position="15"/>
        <end position="41"/>
    </location>
</feature>
<proteinExistence type="predicted"/>
<protein>
    <submittedName>
        <fullName evidence="2">Uncharacterized protein</fullName>
    </submittedName>
</protein>
<dbReference type="EMBL" id="BSEV01000011">
    <property type="protein sequence ID" value="GLK11401.1"/>
    <property type="molecule type" value="Genomic_DNA"/>
</dbReference>
<evidence type="ECO:0000313" key="3">
    <source>
        <dbReference type="Proteomes" id="UP001143474"/>
    </source>
</evidence>
<accession>A0A9W6I3K4</accession>
<evidence type="ECO:0000256" key="1">
    <source>
        <dbReference type="SAM" id="Phobius"/>
    </source>
</evidence>
<evidence type="ECO:0000313" key="2">
    <source>
        <dbReference type="EMBL" id="GLK11401.1"/>
    </source>
</evidence>
<dbReference type="RefSeq" id="WP_271219786.1">
    <property type="nucleotide sequence ID" value="NZ_BAAAVD010000049.1"/>
</dbReference>